<name>A0A0R3Q2I3_ANGCS</name>
<accession>A0A0R3Q2I3</accession>
<feature type="compositionally biased region" description="Basic residues" evidence="2">
    <location>
        <begin position="1"/>
        <end position="17"/>
    </location>
</feature>
<evidence type="ECO:0000313" key="5">
    <source>
        <dbReference type="Proteomes" id="UP000267027"/>
    </source>
</evidence>
<organism evidence="6">
    <name type="scientific">Angiostrongylus costaricensis</name>
    <name type="common">Nematode worm</name>
    <dbReference type="NCBI Taxonomy" id="334426"/>
    <lineage>
        <taxon>Eukaryota</taxon>
        <taxon>Metazoa</taxon>
        <taxon>Ecdysozoa</taxon>
        <taxon>Nematoda</taxon>
        <taxon>Chromadorea</taxon>
        <taxon>Rhabditida</taxon>
        <taxon>Rhabditina</taxon>
        <taxon>Rhabditomorpha</taxon>
        <taxon>Strongyloidea</taxon>
        <taxon>Metastrongylidae</taxon>
        <taxon>Angiostrongylus</taxon>
    </lineage>
</organism>
<dbReference type="GO" id="GO:0030527">
    <property type="term" value="F:structural constituent of chromatin"/>
    <property type="evidence" value="ECO:0007669"/>
    <property type="project" value="InterPro"/>
</dbReference>
<reference evidence="6" key="1">
    <citation type="submission" date="2017-02" db="UniProtKB">
        <authorList>
            <consortium name="WormBaseParasite"/>
        </authorList>
    </citation>
    <scope>IDENTIFICATION</scope>
</reference>
<dbReference type="GO" id="GO:0046982">
    <property type="term" value="F:protein heterodimerization activity"/>
    <property type="evidence" value="ECO:0007669"/>
    <property type="project" value="InterPro"/>
</dbReference>
<keyword evidence="5" id="KW-1185">Reference proteome</keyword>
<dbReference type="WBParaSite" id="ACOC_0001328101-mRNA-1">
    <property type="protein sequence ID" value="ACOC_0001328101-mRNA-1"/>
    <property type="gene ID" value="ACOC_0001328101"/>
</dbReference>
<dbReference type="InterPro" id="IPR000164">
    <property type="entry name" value="Histone_H3/CENP-A"/>
</dbReference>
<dbReference type="OrthoDB" id="4025405at2759"/>
<protein>
    <submittedName>
        <fullName evidence="6">Histone domain-containing protein</fullName>
    </submittedName>
</protein>
<comment type="similarity">
    <text evidence="1">Belongs to the histone H3 family.</text>
</comment>
<feature type="region of interest" description="Disordered" evidence="2">
    <location>
        <begin position="1"/>
        <end position="38"/>
    </location>
</feature>
<dbReference type="STRING" id="334426.A0A0R3Q2I3"/>
<dbReference type="GO" id="GO:0003677">
    <property type="term" value="F:DNA binding"/>
    <property type="evidence" value="ECO:0007669"/>
    <property type="project" value="InterPro"/>
</dbReference>
<evidence type="ECO:0000313" key="4">
    <source>
        <dbReference type="EMBL" id="VDM64867.1"/>
    </source>
</evidence>
<evidence type="ECO:0000256" key="2">
    <source>
        <dbReference type="SAM" id="MobiDB-lite"/>
    </source>
</evidence>
<dbReference type="PRINTS" id="PR00622">
    <property type="entry name" value="HISTONEH3"/>
</dbReference>
<dbReference type="GO" id="GO:0000786">
    <property type="term" value="C:nucleosome"/>
    <property type="evidence" value="ECO:0007669"/>
    <property type="project" value="InterPro"/>
</dbReference>
<dbReference type="InterPro" id="IPR009072">
    <property type="entry name" value="Histone-fold"/>
</dbReference>
<reference evidence="4 5" key="2">
    <citation type="submission" date="2018-11" db="EMBL/GenBank/DDBJ databases">
        <authorList>
            <consortium name="Pathogen Informatics"/>
        </authorList>
    </citation>
    <scope>NUCLEOTIDE SEQUENCE [LARGE SCALE GENOMIC DNA]</scope>
    <source>
        <strain evidence="4 5">Costa Rica</strain>
    </source>
</reference>
<sequence length="93" mass="10586">MARTKQTARKSTGRKAPWKQLATKTAQKSALATGGVKNPHRYHPATVALQLIRRYQKSTNVLIRKLPLQRLVRETAQDFKIDLRFQYSAVVAL</sequence>
<gene>
    <name evidence="4" type="ORF">ACOC_LOCUS13282</name>
</gene>
<dbReference type="SMART" id="SM00428">
    <property type="entry name" value="H3"/>
    <property type="match status" value="1"/>
</dbReference>
<dbReference type="SUPFAM" id="SSF47113">
    <property type="entry name" value="Histone-fold"/>
    <property type="match status" value="1"/>
</dbReference>
<feature type="domain" description="Core Histone H2A/H2B/H3" evidence="3">
    <location>
        <begin position="45"/>
        <end position="93"/>
    </location>
</feature>
<evidence type="ECO:0000313" key="6">
    <source>
        <dbReference type="WBParaSite" id="ACOC_0001328101-mRNA-1"/>
    </source>
</evidence>
<dbReference type="PANTHER" id="PTHR11426">
    <property type="entry name" value="HISTONE H3"/>
    <property type="match status" value="1"/>
</dbReference>
<evidence type="ECO:0000256" key="1">
    <source>
        <dbReference type="ARBA" id="ARBA00010343"/>
    </source>
</evidence>
<proteinExistence type="inferred from homology"/>
<dbReference type="AlphaFoldDB" id="A0A0R3Q2I3"/>
<dbReference type="EMBL" id="UYYA01005748">
    <property type="protein sequence ID" value="VDM64867.1"/>
    <property type="molecule type" value="Genomic_DNA"/>
</dbReference>
<dbReference type="Proteomes" id="UP000267027">
    <property type="component" value="Unassembled WGS sequence"/>
</dbReference>
<dbReference type="InterPro" id="IPR007125">
    <property type="entry name" value="H2A/H2B/H3"/>
</dbReference>
<dbReference type="Pfam" id="PF00125">
    <property type="entry name" value="Histone"/>
    <property type="match status" value="1"/>
</dbReference>
<evidence type="ECO:0000259" key="3">
    <source>
        <dbReference type="Pfam" id="PF00125"/>
    </source>
</evidence>
<dbReference type="Gene3D" id="1.10.20.10">
    <property type="entry name" value="Histone, subunit A"/>
    <property type="match status" value="1"/>
</dbReference>